<evidence type="ECO:0000313" key="10">
    <source>
        <dbReference type="Proteomes" id="UP000614058"/>
    </source>
</evidence>
<feature type="region of interest" description="Disordered" evidence="7">
    <location>
        <begin position="1"/>
        <end position="39"/>
    </location>
</feature>
<gene>
    <name evidence="9" type="primary">virB10</name>
    <name evidence="9" type="ORF">JDW22_04875</name>
</gene>
<keyword evidence="5 8" id="KW-1133">Transmembrane helix</keyword>
<evidence type="ECO:0000256" key="1">
    <source>
        <dbReference type="ARBA" id="ARBA00004162"/>
    </source>
</evidence>
<keyword evidence="6 8" id="KW-0472">Membrane</keyword>
<evidence type="ECO:0000256" key="2">
    <source>
        <dbReference type="ARBA" id="ARBA00010265"/>
    </source>
</evidence>
<dbReference type="RefSeq" id="WP_200522052.1">
    <property type="nucleotide sequence ID" value="NZ_JAEHNZ010000002.1"/>
</dbReference>
<comment type="caution">
    <text evidence="9">The sequence shown here is derived from an EMBL/GenBank/DDBJ whole genome shotgun (WGS) entry which is preliminary data.</text>
</comment>
<organism evidence="9 10">
    <name type="scientific">Kingella bonacorsii</name>
    <dbReference type="NCBI Taxonomy" id="2796361"/>
    <lineage>
        <taxon>Bacteria</taxon>
        <taxon>Pseudomonadati</taxon>
        <taxon>Pseudomonadota</taxon>
        <taxon>Betaproteobacteria</taxon>
        <taxon>Neisseriales</taxon>
        <taxon>Neisseriaceae</taxon>
        <taxon>Kingella</taxon>
    </lineage>
</organism>
<feature type="region of interest" description="Disordered" evidence="7">
    <location>
        <begin position="120"/>
        <end position="167"/>
    </location>
</feature>
<comment type="subcellular location">
    <subcellularLocation>
        <location evidence="1">Cell membrane</location>
        <topology evidence="1">Single-pass membrane protein</topology>
    </subcellularLocation>
</comment>
<sequence>MTNRPEHDYSEYGEPQPNKITARETPHSSHYDYSDTSMAEQVQNPEVEIGIPQDLSQGSSKGAKSLMWIGIALIGFALSALGTMKALSGGNEKVEEKPKAEEMIANKKKKDFSAEQLDLGASTPASDVSEPQPESSSEPATTETTQTTTEQTTASEPEFTPYDRKKTGNVLVESGVIQSVDNETSQATAQAVNSVRGLDNSEMAGLQPGESAGGWGNRLNPTQTAATQAEQRGDVTYLLSKSTNIPCTLDTKIVTTLPGFTRCVVMKDIYSANGKVLLVERGSKVVGEQTAALLQGQARVFVLWNEVETPYGIHIKLASPSAGQLGESGVGARVKYHFWRRFGGAIMISLIGDLGDYASNRRNSKGNNGQTFNFDNTSESAQDMATEALKNSINIPPTGYVNQGTIINIMVARDVDFSQVYQRVDTQNMPALPIPSTVSIQQ</sequence>
<dbReference type="InterPro" id="IPR047695">
    <property type="entry name" value="T4SS_VirB10/PtlG"/>
</dbReference>
<dbReference type="InterPro" id="IPR042217">
    <property type="entry name" value="T4SS_VirB10/TrbI"/>
</dbReference>
<keyword evidence="4 8" id="KW-0812">Transmembrane</keyword>
<evidence type="ECO:0000256" key="7">
    <source>
        <dbReference type="SAM" id="MobiDB-lite"/>
    </source>
</evidence>
<evidence type="ECO:0000256" key="5">
    <source>
        <dbReference type="ARBA" id="ARBA00022989"/>
    </source>
</evidence>
<dbReference type="Gene3D" id="2.40.128.260">
    <property type="entry name" value="Type IV secretion system, VirB10/TraB/TrbI"/>
    <property type="match status" value="2"/>
</dbReference>
<evidence type="ECO:0000256" key="4">
    <source>
        <dbReference type="ARBA" id="ARBA00022692"/>
    </source>
</evidence>
<protein>
    <submittedName>
        <fullName evidence="9">Type IV secretion system protein VirB10</fullName>
    </submittedName>
</protein>
<evidence type="ECO:0000313" key="9">
    <source>
        <dbReference type="EMBL" id="MBK0395932.1"/>
    </source>
</evidence>
<dbReference type="Proteomes" id="UP000614058">
    <property type="component" value="Unassembled WGS sequence"/>
</dbReference>
<proteinExistence type="inferred from homology"/>
<feature type="transmembrane region" description="Helical" evidence="8">
    <location>
        <begin position="66"/>
        <end position="87"/>
    </location>
</feature>
<accession>A0ABS1BRT5</accession>
<feature type="compositionally biased region" description="Basic and acidic residues" evidence="7">
    <location>
        <begin position="1"/>
        <end position="10"/>
    </location>
</feature>
<feature type="compositionally biased region" description="Low complexity" evidence="7">
    <location>
        <begin position="129"/>
        <end position="158"/>
    </location>
</feature>
<evidence type="ECO:0000256" key="8">
    <source>
        <dbReference type="SAM" id="Phobius"/>
    </source>
</evidence>
<feature type="compositionally biased region" description="Basic and acidic residues" evidence="7">
    <location>
        <begin position="21"/>
        <end position="33"/>
    </location>
</feature>
<keyword evidence="10" id="KW-1185">Reference proteome</keyword>
<evidence type="ECO:0000256" key="3">
    <source>
        <dbReference type="ARBA" id="ARBA00022475"/>
    </source>
</evidence>
<name>A0ABS1BRT5_9NEIS</name>
<evidence type="ECO:0000256" key="6">
    <source>
        <dbReference type="ARBA" id="ARBA00023136"/>
    </source>
</evidence>
<dbReference type="Pfam" id="PF03743">
    <property type="entry name" value="TrbI"/>
    <property type="match status" value="1"/>
</dbReference>
<dbReference type="InterPro" id="IPR005498">
    <property type="entry name" value="T4SS_VirB10/TraB/TrbI"/>
</dbReference>
<keyword evidence="3" id="KW-1003">Cell membrane</keyword>
<comment type="similarity">
    <text evidence="2">Belongs to the TrbI/VirB10 family.</text>
</comment>
<dbReference type="NCBIfam" id="NF038091">
    <property type="entry name" value="T4SS_VirB10"/>
    <property type="match status" value="1"/>
</dbReference>
<dbReference type="CDD" id="cd16429">
    <property type="entry name" value="VirB10"/>
    <property type="match status" value="1"/>
</dbReference>
<reference evidence="9 10" key="1">
    <citation type="journal article" date="2021" name="Pathogens">
        <title>Isolation and Characterization of Kingella bonacorsii sp. nov., A Novel Kingella Species Detected in a Stable Periodontitis Subject.</title>
        <authorList>
            <person name="Antezack A."/>
            <person name="Boxberger M."/>
            <person name="Rolland C."/>
            <person name="Monnet-Corti V."/>
            <person name="La Scola B."/>
        </authorList>
    </citation>
    <scope>NUCLEOTIDE SEQUENCE [LARGE SCALE GENOMIC DNA]</scope>
    <source>
        <strain evidence="9 10">Marseille-Q4569</strain>
    </source>
</reference>
<dbReference type="EMBL" id="JAEHNZ010000002">
    <property type="protein sequence ID" value="MBK0395932.1"/>
    <property type="molecule type" value="Genomic_DNA"/>
</dbReference>